<dbReference type="InterPro" id="IPR057712">
    <property type="entry name" value="DUF7952"/>
</dbReference>
<evidence type="ECO:0000256" key="5">
    <source>
        <dbReference type="SAM" id="MobiDB-lite"/>
    </source>
</evidence>
<organism evidence="8 9">
    <name type="scientific">Canna indica</name>
    <name type="common">Indian-shot</name>
    <dbReference type="NCBI Taxonomy" id="4628"/>
    <lineage>
        <taxon>Eukaryota</taxon>
        <taxon>Viridiplantae</taxon>
        <taxon>Streptophyta</taxon>
        <taxon>Embryophyta</taxon>
        <taxon>Tracheophyta</taxon>
        <taxon>Spermatophyta</taxon>
        <taxon>Magnoliopsida</taxon>
        <taxon>Liliopsida</taxon>
        <taxon>Zingiberales</taxon>
        <taxon>Cannaceae</taxon>
        <taxon>Canna</taxon>
    </lineage>
</organism>
<evidence type="ECO:0000256" key="3">
    <source>
        <dbReference type="ARBA" id="ARBA00023163"/>
    </source>
</evidence>
<dbReference type="InterPro" id="IPR056067">
    <property type="entry name" value="DUF7650"/>
</dbReference>
<reference evidence="8 9" key="1">
    <citation type="submission" date="2023-10" db="EMBL/GenBank/DDBJ databases">
        <title>Chromosome-scale genome assembly provides insights into flower coloration mechanisms of Canna indica.</title>
        <authorList>
            <person name="Li C."/>
        </authorList>
    </citation>
    <scope>NUCLEOTIDE SEQUENCE [LARGE SCALE GENOMIC DNA]</scope>
    <source>
        <tissue evidence="8">Flower</tissue>
    </source>
</reference>
<evidence type="ECO:0000256" key="2">
    <source>
        <dbReference type="ARBA" id="ARBA00023015"/>
    </source>
</evidence>
<name>A0AAQ3KTG2_9LILI</name>
<dbReference type="EMBL" id="CP136895">
    <property type="protein sequence ID" value="WOL11831.1"/>
    <property type="molecule type" value="Genomic_DNA"/>
</dbReference>
<feature type="compositionally biased region" description="Polar residues" evidence="5">
    <location>
        <begin position="127"/>
        <end position="136"/>
    </location>
</feature>
<keyword evidence="4" id="KW-0539">Nucleus</keyword>
<evidence type="ECO:0000259" key="6">
    <source>
        <dbReference type="Pfam" id="PF24662"/>
    </source>
</evidence>
<dbReference type="AlphaFoldDB" id="A0AAQ3KTG2"/>
<dbReference type="Pfam" id="PF24662">
    <property type="entry name" value="DUF7650"/>
    <property type="match status" value="1"/>
</dbReference>
<proteinExistence type="predicted"/>
<feature type="compositionally biased region" description="Basic and acidic residues" evidence="5">
    <location>
        <begin position="508"/>
        <end position="522"/>
    </location>
</feature>
<keyword evidence="9" id="KW-1185">Reference proteome</keyword>
<keyword evidence="2" id="KW-0805">Transcription regulation</keyword>
<dbReference type="Pfam" id="PF25826">
    <property type="entry name" value="DUF7952"/>
    <property type="match status" value="1"/>
</dbReference>
<gene>
    <name evidence="8" type="ORF">Cni_G20595</name>
</gene>
<feature type="region of interest" description="Disordered" evidence="5">
    <location>
        <begin position="106"/>
        <end position="149"/>
    </location>
</feature>
<feature type="region of interest" description="Disordered" evidence="5">
    <location>
        <begin position="723"/>
        <end position="758"/>
    </location>
</feature>
<evidence type="ECO:0000259" key="7">
    <source>
        <dbReference type="Pfam" id="PF25826"/>
    </source>
</evidence>
<dbReference type="GO" id="GO:0005634">
    <property type="term" value="C:nucleus"/>
    <property type="evidence" value="ECO:0007669"/>
    <property type="project" value="UniProtKB-SubCell"/>
</dbReference>
<protein>
    <recommendedName>
        <fullName evidence="10">SANT domain-containing protein</fullName>
    </recommendedName>
</protein>
<evidence type="ECO:0000256" key="1">
    <source>
        <dbReference type="ARBA" id="ARBA00004123"/>
    </source>
</evidence>
<evidence type="ECO:0008006" key="10">
    <source>
        <dbReference type="Google" id="ProtNLM"/>
    </source>
</evidence>
<dbReference type="GO" id="GO:0003714">
    <property type="term" value="F:transcription corepressor activity"/>
    <property type="evidence" value="ECO:0007669"/>
    <property type="project" value="TreeGrafter"/>
</dbReference>
<dbReference type="PANTHER" id="PTHR13859">
    <property type="entry name" value="ATROPHIN-RELATED"/>
    <property type="match status" value="1"/>
</dbReference>
<keyword evidence="3" id="KW-0804">Transcription</keyword>
<comment type="subcellular location">
    <subcellularLocation>
        <location evidence="1">Nucleus</location>
    </subcellularLocation>
</comment>
<feature type="domain" description="DUF7650" evidence="6">
    <location>
        <begin position="319"/>
        <end position="399"/>
    </location>
</feature>
<accession>A0AAQ3KTG2</accession>
<sequence length="780" mass="87403">MDAAQMDCLEEQIAEKYAADQLHSPATPDRNGNFDEPLIYTRIGDEYQVEIPLVATDLDCCELKPHLSKSSKILEVDHHVLIELSSPIMWVQHEGGHTRVDQDLANHSEERDGSESMDSTVLEDKTSTSTTDPQQLNEHKSYSPLPDSPFSSWSDDDKQSFLLGLYVFEKDLVQVKEFIECKKMGDILSYYYGKFYRSDAYLRWSELRKAKKRRILGHRIFTGRRQKELLSRVLPKVPKDAHDTILKAVKTLNVAKNCLQEFVSTLKKTIGMEALVEVIGIGKGEHDLTSIQDPIRSNQSISTCPEIPVGKACALLSTQEIIEILTGDLRLSKAKASDLFWEAIWPRLLARGWHSEQPIASKNSLVFIIPGIKKFSRKRHMKGHHYFDSVSDILNKVSLDCRLLELETAESSNVRDENGCVMDTKTVQNGPFDHQHHSYLRPSVRIGNSGHMKFTIVDTSLGQGEEPFKMRELMSLPSDAFSKYNLITITGEVGSDSSEYSDDSSSEDQGHSDPDTSDNTELKITNKEIIGSTEHCTSENALTLTSKTLPINGHISDDQFFVQDADSHLNSRAKSERESYLAPVAKRKRLTAYKHERTGRGNYSFLKRHQGIIDMEEGAQPKLGGKEGSQVTESNPCHRDVQFNIPTSASTDKVDNSASKEESCSTTAIAEATFSNETSQSQTLIDLNLPPNSPVDSQIGEHLNSELVGSQHDLNESTVSLPETNQQHEKITETNGHQLSSSINSRRQSTRRRPPTIRALESIACGFLQTKRRRRATTAS</sequence>
<evidence type="ECO:0000313" key="8">
    <source>
        <dbReference type="EMBL" id="WOL11831.1"/>
    </source>
</evidence>
<feature type="domain" description="DUF7952" evidence="7">
    <location>
        <begin position="153"/>
        <end position="282"/>
    </location>
</feature>
<feature type="region of interest" description="Disordered" evidence="5">
    <location>
        <begin position="494"/>
        <end position="522"/>
    </location>
</feature>
<evidence type="ECO:0000256" key="4">
    <source>
        <dbReference type="ARBA" id="ARBA00023242"/>
    </source>
</evidence>
<dbReference type="Proteomes" id="UP001327560">
    <property type="component" value="Chromosome 6"/>
</dbReference>
<dbReference type="PANTHER" id="PTHR13859:SF11">
    <property type="entry name" value="GRUNGE, ISOFORM J"/>
    <property type="match status" value="1"/>
</dbReference>
<evidence type="ECO:0000313" key="9">
    <source>
        <dbReference type="Proteomes" id="UP001327560"/>
    </source>
</evidence>